<comment type="caution">
    <text evidence="2">The sequence shown here is derived from an EMBL/GenBank/DDBJ whole genome shotgun (WGS) entry which is preliminary data.</text>
</comment>
<name>A0A1Q9C248_SYMMI</name>
<dbReference type="Proteomes" id="UP000186817">
    <property type="component" value="Unassembled WGS sequence"/>
</dbReference>
<evidence type="ECO:0000256" key="1">
    <source>
        <dbReference type="SAM" id="MobiDB-lite"/>
    </source>
</evidence>
<accession>A0A1Q9C248</accession>
<feature type="region of interest" description="Disordered" evidence="1">
    <location>
        <begin position="277"/>
        <end position="304"/>
    </location>
</feature>
<keyword evidence="3" id="KW-1185">Reference proteome</keyword>
<proteinExistence type="predicted"/>
<feature type="region of interest" description="Disordered" evidence="1">
    <location>
        <begin position="442"/>
        <end position="502"/>
    </location>
</feature>
<reference evidence="2 3" key="1">
    <citation type="submission" date="2016-02" db="EMBL/GenBank/DDBJ databases">
        <title>Genome analysis of coral dinoflagellate symbionts highlights evolutionary adaptations to a symbiotic lifestyle.</title>
        <authorList>
            <person name="Aranda M."/>
            <person name="Li Y."/>
            <person name="Liew Y.J."/>
            <person name="Baumgarten S."/>
            <person name="Simakov O."/>
            <person name="Wilson M."/>
            <person name="Piel J."/>
            <person name="Ashoor H."/>
            <person name="Bougouffa S."/>
            <person name="Bajic V.B."/>
            <person name="Ryu T."/>
            <person name="Ravasi T."/>
            <person name="Bayer T."/>
            <person name="Micklem G."/>
            <person name="Kim H."/>
            <person name="Bhak J."/>
            <person name="Lajeunesse T.C."/>
            <person name="Voolstra C.R."/>
        </authorList>
    </citation>
    <scope>NUCLEOTIDE SEQUENCE [LARGE SCALE GENOMIC DNA]</scope>
    <source>
        <strain evidence="2 3">CCMP2467</strain>
    </source>
</reference>
<dbReference type="AlphaFoldDB" id="A0A1Q9C248"/>
<evidence type="ECO:0000313" key="2">
    <source>
        <dbReference type="EMBL" id="OLP76991.1"/>
    </source>
</evidence>
<organism evidence="2 3">
    <name type="scientific">Symbiodinium microadriaticum</name>
    <name type="common">Dinoflagellate</name>
    <name type="synonym">Zooxanthella microadriatica</name>
    <dbReference type="NCBI Taxonomy" id="2951"/>
    <lineage>
        <taxon>Eukaryota</taxon>
        <taxon>Sar</taxon>
        <taxon>Alveolata</taxon>
        <taxon>Dinophyceae</taxon>
        <taxon>Suessiales</taxon>
        <taxon>Symbiodiniaceae</taxon>
        <taxon>Symbiodinium</taxon>
    </lineage>
</organism>
<sequence>MDYVWSWLGLAFQAAIYKDVEATLRRSHPCFPVRPIAYFGLEVPPDFPDDLASIMLGRAMLPAPGQYSVLGSPAGLRTRRLRKVTLSGFLNRSCNGDYVQRPGLELMDRPTYWSADCSRVLFCNGSRTWLLASSCTWLYKKLGLGCMDGNRFLAATACLPCADIPCNGWWYERAGLSVFARSKSAGYESIDVHVKIFSLASTIPGASYLSRKPLQHLYLWEHYVPILCRLLDKLPADDGSLSISLERLEATIFPANWDEAFREACLRALHKAQKMKMDARQPAAAAPRQHQRPFGESQDKERSLHAVNKISSSEQDHDRNQAGVSARNTEVVVKCGREKADVRVLDMSLLSTMPGADVLMKCAALYKGESRVVQICRVLQDHPSDDGSLSACLPSSKHEMDSCFWSTCLAFQQLREDIRQRAMKLEEQERCHVRVEEERSRRAAEELIAEEKQEQERERKRTAVTTAKSKKPRGTTSGRVRAQAQPSKAPHSDLQDSEEDAQAEATKDFQWCALQDISDPVSKLRHNFPMFDDDVLSRHLLEAACDLEQAVLSLSKLEAEPAEPIAVQEPADIPVSVMPRRSGAPKRLVANVIARTDHAHLPLYCFIAVVAKAQDSQKYRAGQVVRPIPEDRFRLLGDEKGHFWKKITRVPAVGDIVEVCFFEEDTYDYLATAHGKYPHQNEALASAALQSMAVEDVESKWPWKRALGKFDSVQPGVDFSAGGRFLTDIAVTAAGFDASPLDLNRQFSEKSQEMEHLFVLGLARAERQGPGGYNRLEECSEPLRRQLDLEALEEYCQILLIGVLPCLKEVGTSTLEDRRLLYAAVSHALTEDPAALRKQGLRKVPLPMGAATDDPGPVTWALQSSGRSGKLQLLHAILR</sequence>
<protein>
    <submittedName>
        <fullName evidence="2">Uncharacterized protein</fullName>
    </submittedName>
</protein>
<dbReference type="CDD" id="cd14279">
    <property type="entry name" value="CUE"/>
    <property type="match status" value="1"/>
</dbReference>
<evidence type="ECO:0000313" key="3">
    <source>
        <dbReference type="Proteomes" id="UP000186817"/>
    </source>
</evidence>
<dbReference type="EMBL" id="LSRX01001871">
    <property type="protein sequence ID" value="OLP76991.1"/>
    <property type="molecule type" value="Genomic_DNA"/>
</dbReference>
<dbReference type="OrthoDB" id="446003at2759"/>
<feature type="compositionally biased region" description="Basic and acidic residues" evidence="1">
    <location>
        <begin position="442"/>
        <end position="461"/>
    </location>
</feature>
<gene>
    <name evidence="2" type="ORF">AK812_SmicGene43003</name>
</gene>